<evidence type="ECO:0000313" key="1">
    <source>
        <dbReference type="EMBL" id="CUH75805.1"/>
    </source>
</evidence>
<dbReference type="Proteomes" id="UP000054935">
    <property type="component" value="Unassembled WGS sequence"/>
</dbReference>
<reference evidence="1 2" key="1">
    <citation type="submission" date="2015-09" db="EMBL/GenBank/DDBJ databases">
        <authorList>
            <consortium name="Swine Surveillance"/>
        </authorList>
    </citation>
    <scope>NUCLEOTIDE SEQUENCE [LARGE SCALE GENOMIC DNA]</scope>
    <source>
        <strain evidence="1 2">CECT 7648</strain>
    </source>
</reference>
<dbReference type="AlphaFoldDB" id="A0A0P1G1W5"/>
<organism evidence="1 2">
    <name type="scientific">Tropicibacter naphthalenivorans</name>
    <dbReference type="NCBI Taxonomy" id="441103"/>
    <lineage>
        <taxon>Bacteria</taxon>
        <taxon>Pseudomonadati</taxon>
        <taxon>Pseudomonadota</taxon>
        <taxon>Alphaproteobacteria</taxon>
        <taxon>Rhodobacterales</taxon>
        <taxon>Roseobacteraceae</taxon>
        <taxon>Tropicibacter</taxon>
    </lineage>
</organism>
<evidence type="ECO:0000313" key="2">
    <source>
        <dbReference type="Proteomes" id="UP000054935"/>
    </source>
</evidence>
<name>A0A0P1G1W5_9RHOB</name>
<accession>A0A0P1G1W5</accession>
<dbReference type="STRING" id="441103.TRN7648_00630"/>
<protein>
    <submittedName>
        <fullName evidence="1">Uncharacterized protein</fullName>
    </submittedName>
</protein>
<dbReference type="EMBL" id="CYSE01000001">
    <property type="protein sequence ID" value="CUH75805.1"/>
    <property type="molecule type" value="Genomic_DNA"/>
</dbReference>
<sequence length="36" mass="3961">MPRQFDPDFLTDCDGETINFKIINDANGLNVSVCSA</sequence>
<proteinExistence type="predicted"/>
<keyword evidence="2" id="KW-1185">Reference proteome</keyword>
<gene>
    <name evidence="1" type="ORF">TRN7648_00630</name>
</gene>